<feature type="transmembrane region" description="Helical" evidence="1">
    <location>
        <begin position="35"/>
        <end position="52"/>
    </location>
</feature>
<feature type="transmembrane region" description="Helical" evidence="1">
    <location>
        <begin position="123"/>
        <end position="144"/>
    </location>
</feature>
<organism evidence="2 3">
    <name type="scientific">Corynebacterium otitidis ATCC 51513</name>
    <dbReference type="NCBI Taxonomy" id="883169"/>
    <lineage>
        <taxon>Bacteria</taxon>
        <taxon>Bacillati</taxon>
        <taxon>Actinomycetota</taxon>
        <taxon>Actinomycetes</taxon>
        <taxon>Mycobacteriales</taxon>
        <taxon>Corynebacteriaceae</taxon>
        <taxon>Corynebacterium</taxon>
    </lineage>
</organism>
<dbReference type="EMBL" id="CAJZ01000139">
    <property type="protein sequence ID" value="CCI83725.1"/>
    <property type="molecule type" value="Genomic_DNA"/>
</dbReference>
<accession>I7KJN1</accession>
<proteinExistence type="predicted"/>
<keyword evidence="1" id="KW-1133">Transmembrane helix</keyword>
<protein>
    <submittedName>
        <fullName evidence="2">Putative membrane protein</fullName>
    </submittedName>
</protein>
<gene>
    <name evidence="2" type="ORF">BN46_0997</name>
</gene>
<dbReference type="Proteomes" id="UP000011016">
    <property type="component" value="Unassembled WGS sequence"/>
</dbReference>
<reference evidence="2 3" key="1">
    <citation type="journal article" date="2012" name="J. Bacteriol.">
        <title>Draft Genome Sequence of Turicella otitidis ATCC 51513, Isolated from Middle Ear Fluid from a Child with Otitis Media.</title>
        <authorList>
            <person name="Brinkrolf K."/>
            <person name="Schneider J."/>
            <person name="Knecht M."/>
            <person name="Ruckert C."/>
            <person name="Tauch A."/>
        </authorList>
    </citation>
    <scope>NUCLEOTIDE SEQUENCE [LARGE SCALE GENOMIC DNA]</scope>
    <source>
        <strain evidence="2 3">ATCC 51513</strain>
    </source>
</reference>
<keyword evidence="1" id="KW-0472">Membrane</keyword>
<dbReference type="AlphaFoldDB" id="I7KJN1"/>
<feature type="transmembrane region" description="Helical" evidence="1">
    <location>
        <begin position="98"/>
        <end position="117"/>
    </location>
</feature>
<evidence type="ECO:0000313" key="2">
    <source>
        <dbReference type="EMBL" id="CCI83725.1"/>
    </source>
</evidence>
<name>I7KJN1_9CORY</name>
<feature type="transmembrane region" description="Helical" evidence="1">
    <location>
        <begin position="58"/>
        <end position="77"/>
    </location>
</feature>
<keyword evidence="1" id="KW-0812">Transmembrane</keyword>
<evidence type="ECO:0000313" key="3">
    <source>
        <dbReference type="Proteomes" id="UP000011016"/>
    </source>
</evidence>
<evidence type="ECO:0000256" key="1">
    <source>
        <dbReference type="SAM" id="Phobius"/>
    </source>
</evidence>
<comment type="caution">
    <text evidence="2">The sequence shown here is derived from an EMBL/GenBank/DDBJ whole genome shotgun (WGS) entry which is preliminary data.</text>
</comment>
<sequence length="159" mass="17450">MRGIVSPRGPGSQLIALGAMSDSQAPKRPPETPPAVRVTASLLFGIAVAVLSLDVGRYTQLVVLVGGIAAALLYTFSHPYRRDVRAYLEARGLEYKPRFRNFAPLMVVWVGIMITIGLPPMPWWGTAIVFVINTAWIYIMYPFIDGTRGLSSVQDYPLA</sequence>